<gene>
    <name evidence="1" type="ORF">D2V17_12475</name>
</gene>
<dbReference type="RefSeq" id="WP_022684433.1">
    <property type="nucleotide sequence ID" value="NZ_QXFM01000111.1"/>
</dbReference>
<dbReference type="Proteomes" id="UP000265366">
    <property type="component" value="Unassembled WGS sequence"/>
</dbReference>
<sequence length="157" mass="17220">MSSPKKLPGRIDIDITLVDASLDHVQRPERRAIAALSIGVEANDAYYSVVELLEAVHLVGTRHPDGRRKLGRILGERGDDYQRSIYYALAGRGASHMLDDLDWLAGILKTRGSVARHHPVSDPISPYVSPEPDGPVGLFTPSFPLGRSWRTFRAPAG</sequence>
<keyword evidence="2" id="KW-1185">Reference proteome</keyword>
<name>A0A3A1P2B6_9SPHN</name>
<protein>
    <submittedName>
        <fullName evidence="1">Uncharacterized protein</fullName>
    </submittedName>
</protein>
<accession>A0A3A1P2B6</accession>
<evidence type="ECO:0000313" key="2">
    <source>
        <dbReference type="Proteomes" id="UP000265366"/>
    </source>
</evidence>
<dbReference type="EMBL" id="QXFM01000111">
    <property type="protein sequence ID" value="RIV83735.1"/>
    <property type="molecule type" value="Genomic_DNA"/>
</dbReference>
<reference evidence="1 2" key="1">
    <citation type="submission" date="2018-08" db="EMBL/GenBank/DDBJ databases">
        <title>Erythrobacter zhengii sp.nov., a bacterium isolated from deep-sea sediment.</title>
        <authorList>
            <person name="Fang C."/>
            <person name="Wu Y.-H."/>
            <person name="Sun C."/>
            <person name="Wang H."/>
            <person name="Cheng H."/>
            <person name="Meng F.-X."/>
            <person name="Wang C.-S."/>
            <person name="Xu X.-W."/>
        </authorList>
    </citation>
    <scope>NUCLEOTIDE SEQUENCE [LARGE SCALE GENOMIC DNA]</scope>
    <source>
        <strain evidence="1 2">CCTCC AB 2015396</strain>
    </source>
</reference>
<proteinExistence type="predicted"/>
<dbReference type="OrthoDB" id="7390680at2"/>
<evidence type="ECO:0000313" key="1">
    <source>
        <dbReference type="EMBL" id="RIV83735.1"/>
    </source>
</evidence>
<organism evidence="1 2">
    <name type="scientific">Aurantiacibacter xanthus</name>
    <dbReference type="NCBI Taxonomy" id="1784712"/>
    <lineage>
        <taxon>Bacteria</taxon>
        <taxon>Pseudomonadati</taxon>
        <taxon>Pseudomonadota</taxon>
        <taxon>Alphaproteobacteria</taxon>
        <taxon>Sphingomonadales</taxon>
        <taxon>Erythrobacteraceae</taxon>
        <taxon>Aurantiacibacter</taxon>
    </lineage>
</organism>
<dbReference type="AlphaFoldDB" id="A0A3A1P2B6"/>
<comment type="caution">
    <text evidence="1">The sequence shown here is derived from an EMBL/GenBank/DDBJ whole genome shotgun (WGS) entry which is preliminary data.</text>
</comment>